<feature type="region of interest" description="Disordered" evidence="1">
    <location>
        <begin position="19"/>
        <end position="61"/>
    </location>
</feature>
<feature type="compositionally biased region" description="Basic and acidic residues" evidence="1">
    <location>
        <begin position="219"/>
        <end position="237"/>
    </location>
</feature>
<accession>A0AAV9DMP9</accession>
<evidence type="ECO:0000313" key="2">
    <source>
        <dbReference type="EMBL" id="KAK1302380.1"/>
    </source>
</evidence>
<reference evidence="2" key="1">
    <citation type="journal article" date="2023" name="Nat. Commun.">
        <title>Diploid and tetraploid genomes of Acorus and the evolution of monocots.</title>
        <authorList>
            <person name="Ma L."/>
            <person name="Liu K.W."/>
            <person name="Li Z."/>
            <person name="Hsiao Y.Y."/>
            <person name="Qi Y."/>
            <person name="Fu T."/>
            <person name="Tang G.D."/>
            <person name="Zhang D."/>
            <person name="Sun W.H."/>
            <person name="Liu D.K."/>
            <person name="Li Y."/>
            <person name="Chen G.Z."/>
            <person name="Liu X.D."/>
            <person name="Liao X.Y."/>
            <person name="Jiang Y.T."/>
            <person name="Yu X."/>
            <person name="Hao Y."/>
            <person name="Huang J."/>
            <person name="Zhao X.W."/>
            <person name="Ke S."/>
            <person name="Chen Y.Y."/>
            <person name="Wu W.L."/>
            <person name="Hsu J.L."/>
            <person name="Lin Y.F."/>
            <person name="Huang M.D."/>
            <person name="Li C.Y."/>
            <person name="Huang L."/>
            <person name="Wang Z.W."/>
            <person name="Zhao X."/>
            <person name="Zhong W.Y."/>
            <person name="Peng D.H."/>
            <person name="Ahmad S."/>
            <person name="Lan S."/>
            <person name="Zhang J.S."/>
            <person name="Tsai W.C."/>
            <person name="Van de Peer Y."/>
            <person name="Liu Z.J."/>
        </authorList>
    </citation>
    <scope>NUCLEOTIDE SEQUENCE</scope>
    <source>
        <strain evidence="2">CP</strain>
    </source>
</reference>
<evidence type="ECO:0000256" key="1">
    <source>
        <dbReference type="SAM" id="MobiDB-lite"/>
    </source>
</evidence>
<feature type="compositionally biased region" description="Basic and acidic residues" evidence="1">
    <location>
        <begin position="37"/>
        <end position="59"/>
    </location>
</feature>
<dbReference type="EMBL" id="JAUJYO010000012">
    <property type="protein sequence ID" value="KAK1302380.1"/>
    <property type="molecule type" value="Genomic_DNA"/>
</dbReference>
<dbReference type="AlphaFoldDB" id="A0AAV9DMP9"/>
<evidence type="ECO:0000313" key="3">
    <source>
        <dbReference type="Proteomes" id="UP001180020"/>
    </source>
</evidence>
<keyword evidence="3" id="KW-1185">Reference proteome</keyword>
<proteinExistence type="predicted"/>
<gene>
    <name evidence="2" type="ORF">QJS10_CPB12g00676</name>
</gene>
<feature type="region of interest" description="Disordered" evidence="1">
    <location>
        <begin position="216"/>
        <end position="237"/>
    </location>
</feature>
<comment type="caution">
    <text evidence="2">The sequence shown here is derived from an EMBL/GenBank/DDBJ whole genome shotgun (WGS) entry which is preliminary data.</text>
</comment>
<protein>
    <submittedName>
        <fullName evidence="2">Uncharacterized protein</fullName>
    </submittedName>
</protein>
<reference evidence="2" key="2">
    <citation type="submission" date="2023-06" db="EMBL/GenBank/DDBJ databases">
        <authorList>
            <person name="Ma L."/>
            <person name="Liu K.-W."/>
            <person name="Li Z."/>
            <person name="Hsiao Y.-Y."/>
            <person name="Qi Y."/>
            <person name="Fu T."/>
            <person name="Tang G."/>
            <person name="Zhang D."/>
            <person name="Sun W.-H."/>
            <person name="Liu D.-K."/>
            <person name="Li Y."/>
            <person name="Chen G.-Z."/>
            <person name="Liu X.-D."/>
            <person name="Liao X.-Y."/>
            <person name="Jiang Y.-T."/>
            <person name="Yu X."/>
            <person name="Hao Y."/>
            <person name="Huang J."/>
            <person name="Zhao X.-W."/>
            <person name="Ke S."/>
            <person name="Chen Y.-Y."/>
            <person name="Wu W.-L."/>
            <person name="Hsu J.-L."/>
            <person name="Lin Y.-F."/>
            <person name="Huang M.-D."/>
            <person name="Li C.-Y."/>
            <person name="Huang L."/>
            <person name="Wang Z.-W."/>
            <person name="Zhao X."/>
            <person name="Zhong W.-Y."/>
            <person name="Peng D.-H."/>
            <person name="Ahmad S."/>
            <person name="Lan S."/>
            <person name="Zhang J.-S."/>
            <person name="Tsai W.-C."/>
            <person name="Van De Peer Y."/>
            <person name="Liu Z.-J."/>
        </authorList>
    </citation>
    <scope>NUCLEOTIDE SEQUENCE</scope>
    <source>
        <strain evidence="2">CP</strain>
        <tissue evidence="2">Leaves</tissue>
    </source>
</reference>
<organism evidence="2 3">
    <name type="scientific">Acorus calamus</name>
    <name type="common">Sweet flag</name>
    <dbReference type="NCBI Taxonomy" id="4465"/>
    <lineage>
        <taxon>Eukaryota</taxon>
        <taxon>Viridiplantae</taxon>
        <taxon>Streptophyta</taxon>
        <taxon>Embryophyta</taxon>
        <taxon>Tracheophyta</taxon>
        <taxon>Spermatophyta</taxon>
        <taxon>Magnoliopsida</taxon>
        <taxon>Liliopsida</taxon>
        <taxon>Acoraceae</taxon>
        <taxon>Acorus</taxon>
    </lineage>
</organism>
<dbReference type="Proteomes" id="UP001180020">
    <property type="component" value="Unassembled WGS sequence"/>
</dbReference>
<sequence>MELSIEEIEPRLIELQQLGERASAHVESEDEEEMNEESGKDICGESSSENKEVNEEKEVNPSAEFEVDIEVQNTEGGDANITVVRAWIENKCPQLKVPFQEMLFTEKKDTHDVSQRDDDIKGYKYREEKNLSVIEKQKGIISDMEDDASVHDISQKTALDAEIMCLKELITEKDNIITQQSVMLDFLQTQNPTHEPKALEVIPLKSHAPDNQYVDVDIEETRHPEKNRQGQWLRESR</sequence>
<name>A0AAV9DMP9_ACOCL</name>